<comment type="function">
    <text evidence="1">General (non sugar-specific) component of the phosphoenolpyruvate-dependent sugar phosphotransferase system (sugar PTS). This major carbohydrate active-transport system catalyzes the phosphorylation of incoming sugar substrates concomitantly with their translocation across the cell membrane. The phosphoryl group from phosphoenolpyruvate (PEP) is transferred to the phosphoryl carrier protein HPr by enzyme I. Phospho-HPr then transfers it to the PTS EIIA domain.</text>
</comment>
<accession>A0A5N6GX51</accession>
<dbReference type="InterPro" id="IPR035895">
    <property type="entry name" value="HPr-like_sf"/>
</dbReference>
<organism evidence="7">
    <name type="scientific">Aspergillus flavus</name>
    <dbReference type="NCBI Taxonomy" id="5059"/>
    <lineage>
        <taxon>Eukaryota</taxon>
        <taxon>Fungi</taxon>
        <taxon>Dikarya</taxon>
        <taxon>Ascomycota</taxon>
        <taxon>Pezizomycotina</taxon>
        <taxon>Eurotiomycetes</taxon>
        <taxon>Eurotiomycetidae</taxon>
        <taxon>Eurotiales</taxon>
        <taxon>Aspergillaceae</taxon>
        <taxon>Aspergillus</taxon>
        <taxon>Aspergillus subgen. Circumdati</taxon>
    </lineage>
</organism>
<dbReference type="VEuPathDB" id="FungiDB:F9C07_1748"/>
<dbReference type="AlphaFoldDB" id="A0A5N6GX51"/>
<dbReference type="PANTHER" id="PTHR33705">
    <property type="entry name" value="PHOSPHOCARRIER PROTEIN HPR"/>
    <property type="match status" value="1"/>
</dbReference>
<evidence type="ECO:0000256" key="4">
    <source>
        <dbReference type="ARBA" id="ARBA00022597"/>
    </source>
</evidence>
<dbReference type="InterPro" id="IPR000032">
    <property type="entry name" value="HPr-like"/>
</dbReference>
<keyword evidence="3" id="KW-0813">Transport</keyword>
<evidence type="ECO:0000256" key="1">
    <source>
        <dbReference type="ARBA" id="ARBA00003681"/>
    </source>
</evidence>
<dbReference type="EMBL" id="ML734600">
    <property type="protein sequence ID" value="KAB8246397.1"/>
    <property type="molecule type" value="Genomic_DNA"/>
</dbReference>
<dbReference type="InterPro" id="IPR001020">
    <property type="entry name" value="PTS_HPr_His_P_site"/>
</dbReference>
<sequence length="85" mass="9186">MFSQEGTITTPNGLHTRAAAQFVKEANIFTSNVTVSDGRKTVNGKKLLPLQTLALSQGNTLTITAEGEDEQEAVEHLCKLLTELD</sequence>
<feature type="domain" description="HPr" evidence="6">
    <location>
        <begin position="1"/>
        <end position="85"/>
    </location>
</feature>
<keyword evidence="4" id="KW-0762">Sugar transport</keyword>
<proteinExistence type="predicted"/>
<reference evidence="7" key="1">
    <citation type="submission" date="2019-04" db="EMBL/GenBank/DDBJ databases">
        <title>Friends and foes A comparative genomics study of 23 Aspergillus species from section Flavi.</title>
        <authorList>
            <consortium name="DOE Joint Genome Institute"/>
            <person name="Kjaerbolling I."/>
            <person name="Vesth T."/>
            <person name="Frisvad J.C."/>
            <person name="Nybo J.L."/>
            <person name="Theobald S."/>
            <person name="Kildgaard S."/>
            <person name="Isbrandt T."/>
            <person name="Kuo A."/>
            <person name="Sato A."/>
            <person name="Lyhne E.K."/>
            <person name="Kogle M.E."/>
            <person name="Wiebenga A."/>
            <person name="Kun R.S."/>
            <person name="Lubbers R.J."/>
            <person name="Makela M.R."/>
            <person name="Barry K."/>
            <person name="Chovatia M."/>
            <person name="Clum A."/>
            <person name="Daum C."/>
            <person name="Haridas S."/>
            <person name="He G."/>
            <person name="LaButti K."/>
            <person name="Lipzen A."/>
            <person name="Mondo S."/>
            <person name="Riley R."/>
            <person name="Salamov A."/>
            <person name="Simmons B.A."/>
            <person name="Magnuson J.K."/>
            <person name="Henrissat B."/>
            <person name="Mortensen U.H."/>
            <person name="Larsen T.O."/>
            <person name="Devries R.P."/>
            <person name="Grigoriev I.V."/>
            <person name="Machida M."/>
            <person name="Baker S.E."/>
            <person name="Andersen M.R."/>
        </authorList>
    </citation>
    <scope>NUCLEOTIDE SEQUENCE [LARGE SCALE GENOMIC DNA]</scope>
    <source>
        <strain evidence="7">CBS 121.62</strain>
    </source>
</reference>
<dbReference type="PROSITE" id="PS51350">
    <property type="entry name" value="PTS_HPR_DOM"/>
    <property type="match status" value="1"/>
</dbReference>
<dbReference type="PRINTS" id="PR00107">
    <property type="entry name" value="PHOSPHOCPHPR"/>
</dbReference>
<dbReference type="SUPFAM" id="SSF55594">
    <property type="entry name" value="HPr-like"/>
    <property type="match status" value="1"/>
</dbReference>
<evidence type="ECO:0000256" key="5">
    <source>
        <dbReference type="ARBA" id="ARBA00033055"/>
    </source>
</evidence>
<dbReference type="InterPro" id="IPR050399">
    <property type="entry name" value="HPr"/>
</dbReference>
<evidence type="ECO:0000256" key="2">
    <source>
        <dbReference type="ARBA" id="ARBA00020422"/>
    </source>
</evidence>
<evidence type="ECO:0000259" key="6">
    <source>
        <dbReference type="PROSITE" id="PS51350"/>
    </source>
</evidence>
<evidence type="ECO:0000256" key="3">
    <source>
        <dbReference type="ARBA" id="ARBA00022448"/>
    </source>
</evidence>
<gene>
    <name evidence="7" type="ORF">BDV35DRAFT_354085</name>
</gene>
<dbReference type="PROSITE" id="PS00369">
    <property type="entry name" value="PTS_HPR_HIS"/>
    <property type="match status" value="1"/>
</dbReference>
<protein>
    <recommendedName>
        <fullName evidence="2">Phosphocarrier protein HPr</fullName>
    </recommendedName>
    <alternativeName>
        <fullName evidence="5">Histidine-containing protein</fullName>
    </alternativeName>
</protein>
<dbReference type="NCBIfam" id="TIGR01003">
    <property type="entry name" value="PTS_HPr_family"/>
    <property type="match status" value="1"/>
</dbReference>
<dbReference type="Pfam" id="PF00381">
    <property type="entry name" value="PTS-HPr"/>
    <property type="match status" value="1"/>
</dbReference>
<dbReference type="PANTHER" id="PTHR33705:SF1">
    <property type="entry name" value="PHOSPHOCARRIER PROTEIN HPR"/>
    <property type="match status" value="1"/>
</dbReference>
<name>A0A5N6GX51_ASPFL</name>
<dbReference type="Proteomes" id="UP000325434">
    <property type="component" value="Unassembled WGS sequence"/>
</dbReference>
<evidence type="ECO:0000313" key="7">
    <source>
        <dbReference type="EMBL" id="KAB8246397.1"/>
    </source>
</evidence>
<dbReference type="Gene3D" id="3.30.1340.10">
    <property type="entry name" value="HPr-like"/>
    <property type="match status" value="1"/>
</dbReference>